<evidence type="ECO:0000313" key="1">
    <source>
        <dbReference type="EMBL" id="KNZ49271.1"/>
    </source>
</evidence>
<sequence length="238" mass="27587">MAHSFILSLSLRSKQHFYSFCSPSAFTYTTYYVKTARMKAFKNVPWLLLLQLITTSSKLVGGRIPSDSSSYVTLSQSWIDEELREYLKHPLSFPPTSGPVSQKPELATAPGSRYLLNFFFLLLIPEQPSLLSLINISSKIHHNKQDSYSHVQFILVSKECFIHWLCVILFRMFLLFISQPQLHQLLLTFPKRNPTPFCLFLFSSHLSKQGNKQETESAHNIKRIYSLEKVHSNRNLDW</sequence>
<comment type="caution">
    <text evidence="1">The sequence shown here is derived from an EMBL/GenBank/DDBJ whole genome shotgun (WGS) entry which is preliminary data.</text>
</comment>
<keyword evidence="2" id="KW-1185">Reference proteome</keyword>
<protein>
    <submittedName>
        <fullName evidence="1">Uncharacterized protein</fullName>
    </submittedName>
</protein>
<accession>A0A0L6UL54</accession>
<organism evidence="1 2">
    <name type="scientific">Puccinia sorghi</name>
    <dbReference type="NCBI Taxonomy" id="27349"/>
    <lineage>
        <taxon>Eukaryota</taxon>
        <taxon>Fungi</taxon>
        <taxon>Dikarya</taxon>
        <taxon>Basidiomycota</taxon>
        <taxon>Pucciniomycotina</taxon>
        <taxon>Pucciniomycetes</taxon>
        <taxon>Pucciniales</taxon>
        <taxon>Pucciniaceae</taxon>
        <taxon>Puccinia</taxon>
    </lineage>
</organism>
<reference evidence="1 2" key="1">
    <citation type="submission" date="2015-08" db="EMBL/GenBank/DDBJ databases">
        <title>Next Generation Sequencing and Analysis of the Genome of Puccinia sorghi L Schw, the Causal Agent of Maize Common Rust.</title>
        <authorList>
            <person name="Rochi L."/>
            <person name="Burguener G."/>
            <person name="Darino M."/>
            <person name="Turjanski A."/>
            <person name="Kreff E."/>
            <person name="Dieguez M.J."/>
            <person name="Sacco F."/>
        </authorList>
    </citation>
    <scope>NUCLEOTIDE SEQUENCE [LARGE SCALE GENOMIC DNA]</scope>
    <source>
        <strain evidence="1 2">RO10H11247</strain>
    </source>
</reference>
<name>A0A0L6UL54_9BASI</name>
<evidence type="ECO:0000313" key="2">
    <source>
        <dbReference type="Proteomes" id="UP000037035"/>
    </source>
</evidence>
<dbReference type="VEuPathDB" id="FungiDB:VP01_510g8"/>
<dbReference type="AlphaFoldDB" id="A0A0L6UL54"/>
<dbReference type="EMBL" id="LAVV01010287">
    <property type="protein sequence ID" value="KNZ49271.1"/>
    <property type="molecule type" value="Genomic_DNA"/>
</dbReference>
<proteinExistence type="predicted"/>
<dbReference type="Proteomes" id="UP000037035">
    <property type="component" value="Unassembled WGS sequence"/>
</dbReference>
<gene>
    <name evidence="1" type="ORF">VP01_510g8</name>
</gene>